<accession>A0A4Y7QA33</accession>
<sequence length="356" mass="40144">MLMRSKVKHWDLIELLIAHGGREGVGSRDGSKVSMVERTYISELLRTRPCKRPPRPCPCFSGRLLSDCHGKGARPFPHHFMCPCQSGSVYAKCCKKRKVSWRDIWNAEQGIIEPWRKDLPVYLPLSQDAATLLSRIRKVYRKPLPLTEILRRPTDVPLAVAQVGVPSEIERGNVAMLPVCLGALSRNGSVDPAFAFAMKMVRWHARPLGRKVPKNYATELARTFNKYVDEYIASARDSRNKLEIEIEAKLGSSCGALYRVCEADRCTEQEGRTSAKFKYCQECRMAVYCSVKCQRAHWNVHEDVCCASMRSSRKSFTNGRRNMLWLDSPDQEPGSRAISPTVSRGGARKVCCPAGH</sequence>
<dbReference type="AlphaFoldDB" id="A0A4Y7QA33"/>
<dbReference type="STRING" id="50990.A0A4Y7QA33"/>
<dbReference type="OrthoDB" id="432970at2759"/>
<feature type="domain" description="MYND-type" evidence="5">
    <location>
        <begin position="263"/>
        <end position="305"/>
    </location>
</feature>
<gene>
    <name evidence="6" type="ORF">BD410DRAFT_114075</name>
</gene>
<dbReference type="Pfam" id="PF01753">
    <property type="entry name" value="zf-MYND"/>
    <property type="match status" value="1"/>
</dbReference>
<reference evidence="6 7" key="1">
    <citation type="submission" date="2018-06" db="EMBL/GenBank/DDBJ databases">
        <title>A transcriptomic atlas of mushroom development highlights an independent origin of complex multicellularity.</title>
        <authorList>
            <consortium name="DOE Joint Genome Institute"/>
            <person name="Krizsan K."/>
            <person name="Almasi E."/>
            <person name="Merenyi Z."/>
            <person name="Sahu N."/>
            <person name="Viragh M."/>
            <person name="Koszo T."/>
            <person name="Mondo S."/>
            <person name="Kiss B."/>
            <person name="Balint B."/>
            <person name="Kues U."/>
            <person name="Barry K."/>
            <person name="Hegedus J.C."/>
            <person name="Henrissat B."/>
            <person name="Johnson J."/>
            <person name="Lipzen A."/>
            <person name="Ohm R."/>
            <person name="Nagy I."/>
            <person name="Pangilinan J."/>
            <person name="Yan J."/>
            <person name="Xiong Y."/>
            <person name="Grigoriev I.V."/>
            <person name="Hibbett D.S."/>
            <person name="Nagy L.G."/>
        </authorList>
    </citation>
    <scope>NUCLEOTIDE SEQUENCE [LARGE SCALE GENOMIC DNA]</scope>
    <source>
        <strain evidence="6 7">SZMC22713</strain>
    </source>
</reference>
<evidence type="ECO:0000256" key="2">
    <source>
        <dbReference type="ARBA" id="ARBA00022771"/>
    </source>
</evidence>
<keyword evidence="1" id="KW-0479">Metal-binding</keyword>
<keyword evidence="3" id="KW-0862">Zinc</keyword>
<evidence type="ECO:0000256" key="3">
    <source>
        <dbReference type="ARBA" id="ARBA00022833"/>
    </source>
</evidence>
<keyword evidence="7" id="KW-1185">Reference proteome</keyword>
<dbReference type="GO" id="GO:0008270">
    <property type="term" value="F:zinc ion binding"/>
    <property type="evidence" value="ECO:0007669"/>
    <property type="project" value="UniProtKB-KW"/>
</dbReference>
<dbReference type="VEuPathDB" id="FungiDB:BD410DRAFT_114075"/>
<proteinExistence type="predicted"/>
<evidence type="ECO:0000313" key="6">
    <source>
        <dbReference type="EMBL" id="TDL24226.1"/>
    </source>
</evidence>
<dbReference type="SUPFAM" id="SSF144232">
    <property type="entry name" value="HIT/MYND zinc finger-like"/>
    <property type="match status" value="1"/>
</dbReference>
<dbReference type="InterPro" id="IPR002893">
    <property type="entry name" value="Znf_MYND"/>
</dbReference>
<dbReference type="EMBL" id="ML170167">
    <property type="protein sequence ID" value="TDL24226.1"/>
    <property type="molecule type" value="Genomic_DNA"/>
</dbReference>
<evidence type="ECO:0000256" key="4">
    <source>
        <dbReference type="PROSITE-ProRule" id="PRU00134"/>
    </source>
</evidence>
<keyword evidence="2 4" id="KW-0863">Zinc-finger</keyword>
<dbReference type="Gene3D" id="6.10.140.2220">
    <property type="match status" value="1"/>
</dbReference>
<evidence type="ECO:0000259" key="5">
    <source>
        <dbReference type="PROSITE" id="PS50865"/>
    </source>
</evidence>
<protein>
    <recommendedName>
        <fullName evidence="5">MYND-type domain-containing protein</fullName>
    </recommendedName>
</protein>
<organism evidence="6 7">
    <name type="scientific">Rickenella mellea</name>
    <dbReference type="NCBI Taxonomy" id="50990"/>
    <lineage>
        <taxon>Eukaryota</taxon>
        <taxon>Fungi</taxon>
        <taxon>Dikarya</taxon>
        <taxon>Basidiomycota</taxon>
        <taxon>Agaricomycotina</taxon>
        <taxon>Agaricomycetes</taxon>
        <taxon>Hymenochaetales</taxon>
        <taxon>Rickenellaceae</taxon>
        <taxon>Rickenella</taxon>
    </lineage>
</organism>
<evidence type="ECO:0000256" key="1">
    <source>
        <dbReference type="ARBA" id="ARBA00022723"/>
    </source>
</evidence>
<evidence type="ECO:0000313" key="7">
    <source>
        <dbReference type="Proteomes" id="UP000294933"/>
    </source>
</evidence>
<dbReference type="PROSITE" id="PS50865">
    <property type="entry name" value="ZF_MYND_2"/>
    <property type="match status" value="1"/>
</dbReference>
<dbReference type="Proteomes" id="UP000294933">
    <property type="component" value="Unassembled WGS sequence"/>
</dbReference>
<name>A0A4Y7QA33_9AGAM</name>